<feature type="transmembrane region" description="Helical" evidence="1">
    <location>
        <begin position="110"/>
        <end position="132"/>
    </location>
</feature>
<feature type="transmembrane region" description="Helical" evidence="1">
    <location>
        <begin position="7"/>
        <end position="25"/>
    </location>
</feature>
<gene>
    <name evidence="3" type="ORF">F7018_09150</name>
</gene>
<dbReference type="GO" id="GO:0000155">
    <property type="term" value="F:phosphorelay sensor kinase activity"/>
    <property type="evidence" value="ECO:0007669"/>
    <property type="project" value="InterPro"/>
</dbReference>
<dbReference type="RefSeq" id="WP_150899762.1">
    <property type="nucleotide sequence ID" value="NZ_WAAU01000013.1"/>
</dbReference>
<comment type="caution">
    <text evidence="3">The sequence shown here is derived from an EMBL/GenBank/DDBJ whole genome shotgun (WGS) entry which is preliminary data.</text>
</comment>
<dbReference type="Gene3D" id="3.30.565.10">
    <property type="entry name" value="Histidine kinase-like ATPase, C-terminal domain"/>
    <property type="match status" value="1"/>
</dbReference>
<dbReference type="AlphaFoldDB" id="A0A7J5ALJ5"/>
<dbReference type="PANTHER" id="PTHR34220">
    <property type="entry name" value="SENSOR HISTIDINE KINASE YPDA"/>
    <property type="match status" value="1"/>
</dbReference>
<evidence type="ECO:0000259" key="2">
    <source>
        <dbReference type="Pfam" id="PF06580"/>
    </source>
</evidence>
<dbReference type="PANTHER" id="PTHR34220:SF7">
    <property type="entry name" value="SENSOR HISTIDINE KINASE YPDA"/>
    <property type="match status" value="1"/>
</dbReference>
<sequence length="336" mass="39235">MRNNFKHLVFWSLYAVFLFVIFNLVTDRKTSIIKTSTIIISQTIVFYLNFKWILPRFYELKKYALYILTNLVLVFTGIIISFFITKLTPQHIEHEEEFPHGDMVLDNLEIIVMNAMPIILIIFVSFFLYTFLKRKQQEEKELAIVTAEKSFLIQQTNPHFLFNTLNNIYSLTFDKAPRASKAIMQLSRMLDYSLYGEKEGTVTLNDEITYINNFIDLFKLKDKNISDISFNYSQSNLSQKIAPMLLIPFIENAFKHGNIEDTESNAYIKIELKSVTNQIIFNCSNSFVSKKNVDKTGGIGIKNVTRRLELLYPNNKHQLEITNHENDFIVSLKITL</sequence>
<dbReference type="GO" id="GO:0016020">
    <property type="term" value="C:membrane"/>
    <property type="evidence" value="ECO:0007669"/>
    <property type="project" value="InterPro"/>
</dbReference>
<dbReference type="EMBL" id="WAAU01000013">
    <property type="protein sequence ID" value="KAB1158338.1"/>
    <property type="molecule type" value="Genomic_DNA"/>
</dbReference>
<dbReference type="Pfam" id="PF06580">
    <property type="entry name" value="His_kinase"/>
    <property type="match status" value="1"/>
</dbReference>
<keyword evidence="1" id="KW-1133">Transmembrane helix</keyword>
<dbReference type="InterPro" id="IPR010559">
    <property type="entry name" value="Sig_transdc_His_kin_internal"/>
</dbReference>
<proteinExistence type="predicted"/>
<feature type="domain" description="Signal transduction histidine kinase internal region" evidence="2">
    <location>
        <begin position="148"/>
        <end position="221"/>
    </location>
</feature>
<feature type="transmembrane region" description="Helical" evidence="1">
    <location>
        <begin position="31"/>
        <end position="51"/>
    </location>
</feature>
<dbReference type="Proteomes" id="UP000467305">
    <property type="component" value="Unassembled WGS sequence"/>
</dbReference>
<evidence type="ECO:0000256" key="1">
    <source>
        <dbReference type="SAM" id="Phobius"/>
    </source>
</evidence>
<accession>A0A7J5ALJ5</accession>
<dbReference type="InterPro" id="IPR036890">
    <property type="entry name" value="HATPase_C_sf"/>
</dbReference>
<keyword evidence="4" id="KW-1185">Reference proteome</keyword>
<evidence type="ECO:0000313" key="3">
    <source>
        <dbReference type="EMBL" id="KAB1158338.1"/>
    </source>
</evidence>
<feature type="transmembrane region" description="Helical" evidence="1">
    <location>
        <begin position="63"/>
        <end position="84"/>
    </location>
</feature>
<dbReference type="OrthoDB" id="9809908at2"/>
<organism evidence="3 4">
    <name type="scientific">Tenacibaculum aiptasiae</name>
    <dbReference type="NCBI Taxonomy" id="426481"/>
    <lineage>
        <taxon>Bacteria</taxon>
        <taxon>Pseudomonadati</taxon>
        <taxon>Bacteroidota</taxon>
        <taxon>Flavobacteriia</taxon>
        <taxon>Flavobacteriales</taxon>
        <taxon>Flavobacteriaceae</taxon>
        <taxon>Tenacibaculum</taxon>
    </lineage>
</organism>
<dbReference type="InterPro" id="IPR050640">
    <property type="entry name" value="Bact_2-comp_sensor_kinase"/>
</dbReference>
<keyword evidence="1" id="KW-0812">Transmembrane</keyword>
<protein>
    <recommendedName>
        <fullName evidence="2">Signal transduction histidine kinase internal region domain-containing protein</fullName>
    </recommendedName>
</protein>
<evidence type="ECO:0000313" key="4">
    <source>
        <dbReference type="Proteomes" id="UP000467305"/>
    </source>
</evidence>
<keyword evidence="1" id="KW-0472">Membrane</keyword>
<reference evidence="3 4" key="1">
    <citation type="submission" date="2019-09" db="EMBL/GenBank/DDBJ databases">
        <authorList>
            <person name="Cao W.R."/>
        </authorList>
    </citation>
    <scope>NUCLEOTIDE SEQUENCE [LARGE SCALE GENOMIC DNA]</scope>
    <source>
        <strain evidence="4">a4</strain>
    </source>
</reference>
<name>A0A7J5ALJ5_9FLAO</name>